<dbReference type="Gene3D" id="2.40.70.10">
    <property type="entry name" value="Acid Proteases"/>
    <property type="match status" value="1"/>
</dbReference>
<dbReference type="GO" id="GO:0004190">
    <property type="term" value="F:aspartic-type endopeptidase activity"/>
    <property type="evidence" value="ECO:0007669"/>
    <property type="project" value="InterPro"/>
</dbReference>
<dbReference type="PROSITE" id="PS50175">
    <property type="entry name" value="ASP_PROT_RETROV"/>
    <property type="match status" value="1"/>
</dbReference>
<evidence type="ECO:0000259" key="3">
    <source>
        <dbReference type="PROSITE" id="PS50175"/>
    </source>
</evidence>
<dbReference type="PANTHER" id="PTHR37984:SF9">
    <property type="entry name" value="INTEGRASE CATALYTIC DOMAIN-CONTAINING PROTEIN"/>
    <property type="match status" value="1"/>
</dbReference>
<organism evidence="4 5">
    <name type="scientific">Elysia marginata</name>
    <dbReference type="NCBI Taxonomy" id="1093978"/>
    <lineage>
        <taxon>Eukaryota</taxon>
        <taxon>Metazoa</taxon>
        <taxon>Spiralia</taxon>
        <taxon>Lophotrochozoa</taxon>
        <taxon>Mollusca</taxon>
        <taxon>Gastropoda</taxon>
        <taxon>Heterobranchia</taxon>
        <taxon>Euthyneura</taxon>
        <taxon>Panpulmonata</taxon>
        <taxon>Sacoglossa</taxon>
        <taxon>Placobranchoidea</taxon>
        <taxon>Plakobranchidae</taxon>
        <taxon>Elysia</taxon>
    </lineage>
</organism>
<feature type="non-terminal residue" evidence="4">
    <location>
        <position position="419"/>
    </location>
</feature>
<dbReference type="InterPro" id="IPR043502">
    <property type="entry name" value="DNA/RNA_pol_sf"/>
</dbReference>
<dbReference type="InterPro" id="IPR021109">
    <property type="entry name" value="Peptidase_aspartic_dom_sf"/>
</dbReference>
<gene>
    <name evidence="4" type="ORF">ElyMa_000298000</name>
</gene>
<dbReference type="Proteomes" id="UP000762676">
    <property type="component" value="Unassembled WGS sequence"/>
</dbReference>
<accession>A0AAV4F7N3</accession>
<dbReference type="InterPro" id="IPR001995">
    <property type="entry name" value="Peptidase_A2_cat"/>
</dbReference>
<keyword evidence="5" id="KW-1185">Reference proteome</keyword>
<evidence type="ECO:0000256" key="2">
    <source>
        <dbReference type="SAM" id="MobiDB-lite"/>
    </source>
</evidence>
<feature type="compositionally biased region" description="Basic residues" evidence="2">
    <location>
        <begin position="159"/>
        <end position="171"/>
    </location>
</feature>
<feature type="domain" description="Peptidase A2" evidence="3">
    <location>
        <begin position="258"/>
        <end position="333"/>
    </location>
</feature>
<feature type="region of interest" description="Disordered" evidence="2">
    <location>
        <begin position="159"/>
        <end position="180"/>
    </location>
</feature>
<evidence type="ECO:0000256" key="1">
    <source>
        <dbReference type="ARBA" id="ARBA00022801"/>
    </source>
</evidence>
<comment type="caution">
    <text evidence="4">The sequence shown here is derived from an EMBL/GenBank/DDBJ whole genome shotgun (WGS) entry which is preliminary data.</text>
</comment>
<dbReference type="InterPro" id="IPR050951">
    <property type="entry name" value="Retrovirus_Pol_polyprotein"/>
</dbReference>
<dbReference type="SUPFAM" id="SSF50630">
    <property type="entry name" value="Acid proteases"/>
    <property type="match status" value="1"/>
</dbReference>
<dbReference type="EMBL" id="BMAT01000603">
    <property type="protein sequence ID" value="GFR69269.1"/>
    <property type="molecule type" value="Genomic_DNA"/>
</dbReference>
<dbReference type="PANTHER" id="PTHR37984">
    <property type="entry name" value="PROTEIN CBG26694"/>
    <property type="match status" value="1"/>
</dbReference>
<sequence length="419" mass="47949">MGNDAENFFASFTFQEEAHKQVYEIVLQKFEEYFVPKRNIIWERSKFHHRSQKDSESVEEFIIALYTLSEFCEFPDRDSQIRDRLVIGLKDKEVCKKLQLKEDLTSTKAQEMAKNYELIKLQNRQSQEGENIEAVKSYLMKNAKKGQPHAILTHHSLGRFRSPNKTRHPHPQTKGATGKKCGKCGKVHPWGQCPAFGKTCHKCHKVSHFASMCKTRNVHEVHNDLKQEDEEVDYYIGSIEGKPIPPWTTNLQIMGHKIKFKIDTGADVNIINENTWVRLGKPRVQPALSKLTSPGGDIETIGKLKIAVQQDREIEMFVIKSQSHQSNLLSRSTASEMGLVKFINNIKEYPKVNCEPVKIKVKENARPYATPIARRVPIPLMQKVEAELKRMKETGVIEGISEPTEWVSPIVPVVKPNGQ</sequence>
<dbReference type="AlphaFoldDB" id="A0AAV4F7N3"/>
<proteinExistence type="predicted"/>
<name>A0AAV4F7N3_9GAST</name>
<reference evidence="4 5" key="1">
    <citation type="journal article" date="2021" name="Elife">
        <title>Chloroplast acquisition without the gene transfer in kleptoplastic sea slugs, Plakobranchus ocellatus.</title>
        <authorList>
            <person name="Maeda T."/>
            <person name="Takahashi S."/>
            <person name="Yoshida T."/>
            <person name="Shimamura S."/>
            <person name="Takaki Y."/>
            <person name="Nagai Y."/>
            <person name="Toyoda A."/>
            <person name="Suzuki Y."/>
            <person name="Arimoto A."/>
            <person name="Ishii H."/>
            <person name="Satoh N."/>
            <person name="Nishiyama T."/>
            <person name="Hasebe M."/>
            <person name="Maruyama T."/>
            <person name="Minagawa J."/>
            <person name="Obokata J."/>
            <person name="Shigenobu S."/>
        </authorList>
    </citation>
    <scope>NUCLEOTIDE SEQUENCE [LARGE SCALE GENOMIC DNA]</scope>
</reference>
<keyword evidence="1" id="KW-0378">Hydrolase</keyword>
<dbReference type="GO" id="GO:0006508">
    <property type="term" value="P:proteolysis"/>
    <property type="evidence" value="ECO:0007669"/>
    <property type="project" value="InterPro"/>
</dbReference>
<dbReference type="SUPFAM" id="SSF56672">
    <property type="entry name" value="DNA/RNA polymerases"/>
    <property type="match status" value="1"/>
</dbReference>
<protein>
    <submittedName>
        <fullName evidence="4">Pol polyprotein</fullName>
    </submittedName>
</protein>
<evidence type="ECO:0000313" key="4">
    <source>
        <dbReference type="EMBL" id="GFR69269.1"/>
    </source>
</evidence>
<evidence type="ECO:0000313" key="5">
    <source>
        <dbReference type="Proteomes" id="UP000762676"/>
    </source>
</evidence>
<dbReference type="Gene3D" id="3.10.10.10">
    <property type="entry name" value="HIV Type 1 Reverse Transcriptase, subunit A, domain 1"/>
    <property type="match status" value="1"/>
</dbReference>